<evidence type="ECO:0000313" key="2">
    <source>
        <dbReference type="EMBL" id="WCR10652.1"/>
    </source>
</evidence>
<proteinExistence type="predicted"/>
<evidence type="ECO:0000256" key="1">
    <source>
        <dbReference type="SAM" id="MobiDB-lite"/>
    </source>
</evidence>
<accession>A0ABY7SUC5</accession>
<reference evidence="2 3" key="1">
    <citation type="submission" date="2021-01" db="EMBL/GenBank/DDBJ databases">
        <title>Biogeographic distribution of Paracoccus.</title>
        <authorList>
            <person name="Hollensteiner J."/>
            <person name="Leineberger J."/>
            <person name="Brinkhoff T."/>
            <person name="Daniel R."/>
        </authorList>
    </citation>
    <scope>NUCLEOTIDE SEQUENCE [LARGE SCALE GENOMIC DNA]</scope>
    <source>
        <strain evidence="2 3">LMG25392</strain>
    </source>
</reference>
<dbReference type="RefSeq" id="WP_272858718.1">
    <property type="nucleotide sequence ID" value="NZ_CP067134.1"/>
</dbReference>
<dbReference type="Proteomes" id="UP001218412">
    <property type="component" value="Chromosome"/>
</dbReference>
<dbReference type="InterPro" id="IPR009200">
    <property type="entry name" value="DUF1269_membrane"/>
</dbReference>
<name>A0ABY7SUC5_9RHOB</name>
<gene>
    <name evidence="2" type="ORF">JHW45_16680</name>
</gene>
<protein>
    <submittedName>
        <fullName evidence="2">DUF1269 domain-containing protein</fullName>
    </submittedName>
</protein>
<sequence>MSELIVIAFDDETTGFEMRAELVKMQKDYLIEMEDAVVVTRSGEDDIKLHQAVNLTTAGAVGGGFWGALIGLVFLNPILGAAVGAGAGALAGRFTDIGVNDDFMREVGHSLQPGGSAVFVLVRKMTADKVLERLAHFHRKGRVLQTSLSNEDEEKLRHALSGEQPPAT</sequence>
<dbReference type="EMBL" id="CP067134">
    <property type="protein sequence ID" value="WCR10652.1"/>
    <property type="molecule type" value="Genomic_DNA"/>
</dbReference>
<organism evidence="2 3">
    <name type="scientific">Paracoccus stylophorae</name>
    <dbReference type="NCBI Taxonomy" id="659350"/>
    <lineage>
        <taxon>Bacteria</taxon>
        <taxon>Pseudomonadati</taxon>
        <taxon>Pseudomonadota</taxon>
        <taxon>Alphaproteobacteria</taxon>
        <taxon>Rhodobacterales</taxon>
        <taxon>Paracoccaceae</taxon>
        <taxon>Paracoccus</taxon>
    </lineage>
</organism>
<feature type="region of interest" description="Disordered" evidence="1">
    <location>
        <begin position="148"/>
        <end position="168"/>
    </location>
</feature>
<keyword evidence="3" id="KW-1185">Reference proteome</keyword>
<evidence type="ECO:0000313" key="3">
    <source>
        <dbReference type="Proteomes" id="UP001218412"/>
    </source>
</evidence>
<dbReference type="Pfam" id="PF06897">
    <property type="entry name" value="DUF1269"/>
    <property type="match status" value="1"/>
</dbReference>